<feature type="region of interest" description="Disordered" evidence="2">
    <location>
        <begin position="759"/>
        <end position="945"/>
    </location>
</feature>
<feature type="compositionally biased region" description="Acidic residues" evidence="2">
    <location>
        <begin position="800"/>
        <end position="816"/>
    </location>
</feature>
<feature type="region of interest" description="Disordered" evidence="2">
    <location>
        <begin position="468"/>
        <end position="507"/>
    </location>
</feature>
<dbReference type="EMBL" id="MCFI01000034">
    <property type="protein sequence ID" value="ORY73467.1"/>
    <property type="molecule type" value="Genomic_DNA"/>
</dbReference>
<feature type="compositionally biased region" description="Basic and acidic residues" evidence="2">
    <location>
        <begin position="474"/>
        <end position="483"/>
    </location>
</feature>
<accession>A0A1Y2EPM5</accession>
<keyword evidence="4" id="KW-1185">Reference proteome</keyword>
<feature type="region of interest" description="Disordered" evidence="2">
    <location>
        <begin position="131"/>
        <end position="215"/>
    </location>
</feature>
<protein>
    <submittedName>
        <fullName evidence="3">Uncharacterized protein</fullName>
    </submittedName>
</protein>
<dbReference type="Proteomes" id="UP000193685">
    <property type="component" value="Unassembled WGS sequence"/>
</dbReference>
<feature type="compositionally biased region" description="Basic and acidic residues" evidence="2">
    <location>
        <begin position="788"/>
        <end position="799"/>
    </location>
</feature>
<dbReference type="AlphaFoldDB" id="A0A1Y2EPM5"/>
<sequence>MNKRAFEHTYTTPVPKRARTNGGDLPLTNTTTLSLASPRVPASPSAFETFPAQAFTQFVQDIKYKATRALQENEEADAALARERQWQADREKKLLEKQALLEKLLKEKEEAVEAALDRAIEEAQRPVAAKRLPGAKLQTDTNQSDSEGSFDDDEISGQEDVSEGDLLENDEEEGDYSEYSADELALTGDQLPATEHDDYDDEYDEESEDYDPPQVAQPLEILSSADDDIRHSFRRESAADHEAEFEEDIDIFDRDDEASLAEYEEAVSVDEQSGASVTFAEDTEVAIDPELEGPVIVQAQPDDILTTNDLPQENSRVLFDELAEQSSAEASDAVPEELIPVFDDDDEAVEASSAELNNEEDRYDNEPEEDHVPIDVLLERGDELSEQDLNTLRSPRHDESFTIDTTTQAPVYLEPTVIEDSPVAAADVSVEEMLFQEMDRARRLSQLEQQRPIDLLVTQPFKLPIAGDQTVSRRSSDAPRESVDGALYANESSVRGLPPRKRSDATKRPLLDTDHHALHAPVFALSPVADSPVCSPRDSGETHDLEATPPALFGESVINTAAGMELVPNLNEAAEEVVDSQDKMAEAIPEEPMTAVPEQEAAVVQGNANALLQSDQEVVSPTEHAVANAPMHHSVEETTTAAAPAEPIIEDLSHIVDATEKGFHVARSAEQVISVQDKLVEDQAGRELAPMSQAEAAIFDEEAEYLALLDATPVQTSQRDERDASLVLPATEETLAESPAPAEPLASIIPDDLVLEAGDDDASESQAEPESDSASLQGDLADFVAEAASEHDETERVGGEDEPSTAETPVESDADLPDQASVQNTPARTNDNDESAEAASQAADALSDVSRIDVTEKDDADRVTSPKSEGPIENEAQGATSTESSRTFETAVVAHQPSGMAAIEEEPEAGRPVDAIEEEPEANERMDDEESVERLQTPPPVDNPEEILHTHALAPTSPVPVIVHRLRDGAEYVDDGHDLSILAEHDDSHHEGPVPGPRKHFKPRVVIRRSSRSTRGATPDDAAIAEASMKSSVKVKSAAAPTKSAGQTRQPSIEPAEGVRRSQRKK</sequence>
<name>A0A1Y2EPM5_PROLT</name>
<feature type="region of interest" description="Disordered" evidence="2">
    <location>
        <begin position="1"/>
        <end position="29"/>
    </location>
</feature>
<evidence type="ECO:0000313" key="4">
    <source>
        <dbReference type="Proteomes" id="UP000193685"/>
    </source>
</evidence>
<organism evidence="3 4">
    <name type="scientific">Protomyces lactucae-debilis</name>
    <dbReference type="NCBI Taxonomy" id="2754530"/>
    <lineage>
        <taxon>Eukaryota</taxon>
        <taxon>Fungi</taxon>
        <taxon>Dikarya</taxon>
        <taxon>Ascomycota</taxon>
        <taxon>Taphrinomycotina</taxon>
        <taxon>Taphrinomycetes</taxon>
        <taxon>Taphrinales</taxon>
        <taxon>Protomycetaceae</taxon>
        <taxon>Protomyces</taxon>
    </lineage>
</organism>
<feature type="compositionally biased region" description="Polar residues" evidence="2">
    <location>
        <begin position="138"/>
        <end position="147"/>
    </location>
</feature>
<feature type="compositionally biased region" description="Low complexity" evidence="2">
    <location>
        <begin position="837"/>
        <end position="849"/>
    </location>
</feature>
<dbReference type="OMA" id="TDHINAY"/>
<feature type="compositionally biased region" description="Polar residues" evidence="2">
    <location>
        <begin position="877"/>
        <end position="888"/>
    </location>
</feature>
<evidence type="ECO:0000256" key="1">
    <source>
        <dbReference type="SAM" id="Coils"/>
    </source>
</evidence>
<comment type="caution">
    <text evidence="3">The sequence shown here is derived from an EMBL/GenBank/DDBJ whole genome shotgun (WGS) entry which is preliminary data.</text>
</comment>
<feature type="compositionally biased region" description="Acidic residues" evidence="2">
    <location>
        <begin position="148"/>
        <end position="176"/>
    </location>
</feature>
<proteinExistence type="predicted"/>
<feature type="region of interest" description="Disordered" evidence="2">
    <location>
        <begin position="985"/>
        <end position="1066"/>
    </location>
</feature>
<evidence type="ECO:0000256" key="2">
    <source>
        <dbReference type="SAM" id="MobiDB-lite"/>
    </source>
</evidence>
<evidence type="ECO:0000313" key="3">
    <source>
        <dbReference type="EMBL" id="ORY73467.1"/>
    </source>
</evidence>
<gene>
    <name evidence="3" type="ORF">BCR37DRAFT_232608</name>
</gene>
<feature type="compositionally biased region" description="Basic and acidic residues" evidence="2">
    <location>
        <begin position="850"/>
        <end position="864"/>
    </location>
</feature>
<feature type="compositionally biased region" description="Polar residues" evidence="2">
    <location>
        <begin position="820"/>
        <end position="829"/>
    </location>
</feature>
<feature type="compositionally biased region" description="Acidic residues" evidence="2">
    <location>
        <begin position="357"/>
        <end position="369"/>
    </location>
</feature>
<feature type="compositionally biased region" description="Acidic residues" evidence="2">
    <location>
        <begin position="915"/>
        <end position="931"/>
    </location>
</feature>
<dbReference type="GeneID" id="63783117"/>
<keyword evidence="1" id="KW-0175">Coiled coil</keyword>
<dbReference type="RefSeq" id="XP_040721826.1">
    <property type="nucleotide sequence ID" value="XM_040866518.1"/>
</dbReference>
<feature type="region of interest" description="Disordered" evidence="2">
    <location>
        <begin position="323"/>
        <end position="370"/>
    </location>
</feature>
<feature type="compositionally biased region" description="Low complexity" evidence="2">
    <location>
        <begin position="1027"/>
        <end position="1045"/>
    </location>
</feature>
<feature type="coiled-coil region" evidence="1">
    <location>
        <begin position="90"/>
        <end position="125"/>
    </location>
</feature>
<feature type="compositionally biased region" description="Basic residues" evidence="2">
    <location>
        <begin position="997"/>
        <end position="1012"/>
    </location>
</feature>
<feature type="compositionally biased region" description="Acidic residues" evidence="2">
    <location>
        <begin position="759"/>
        <end position="771"/>
    </location>
</feature>
<feature type="compositionally biased region" description="Acidic residues" evidence="2">
    <location>
        <begin position="197"/>
        <end position="211"/>
    </location>
</feature>
<reference evidence="3 4" key="1">
    <citation type="submission" date="2016-07" db="EMBL/GenBank/DDBJ databases">
        <title>Pervasive Adenine N6-methylation of Active Genes in Fungi.</title>
        <authorList>
            <consortium name="DOE Joint Genome Institute"/>
            <person name="Mondo S.J."/>
            <person name="Dannebaum R.O."/>
            <person name="Kuo R.C."/>
            <person name="Labutti K."/>
            <person name="Haridas S."/>
            <person name="Kuo A."/>
            <person name="Salamov A."/>
            <person name="Ahrendt S.R."/>
            <person name="Lipzen A."/>
            <person name="Sullivan W."/>
            <person name="Andreopoulos W.B."/>
            <person name="Clum A."/>
            <person name="Lindquist E."/>
            <person name="Daum C."/>
            <person name="Ramamoorthy G.K."/>
            <person name="Gryganskyi A."/>
            <person name="Culley D."/>
            <person name="Magnuson J.K."/>
            <person name="James T.Y."/>
            <person name="O'Malley M.A."/>
            <person name="Stajich J.E."/>
            <person name="Spatafora J.W."/>
            <person name="Visel A."/>
            <person name="Grigoriev I.V."/>
        </authorList>
    </citation>
    <scope>NUCLEOTIDE SEQUENCE [LARGE SCALE GENOMIC DNA]</scope>
    <source>
        <strain evidence="3 4">12-1054</strain>
    </source>
</reference>